<keyword evidence="5" id="KW-1185">Reference proteome</keyword>
<sequence length="319" mass="33361">MKAAIYDRSGPPEVFRYADVADPQIGPRDVLIEVSAISIEGGDVINRRLAEPPASNHIVGYAAAGTVIALGSDVTNRKVGDRVTGFDLAGSHAALRAVAEEQTWLVPDGVGWDEAAAMLISFGTAHHALFASAALQKGEHVVIWAAAGGVGLAAVQLAKRAGARVLAVASGEERLQRLKAIGADHVVDYRKDDVGAFVRSHTQEKGANVIVDPVGSTLPDSLAVLAQEGRLVFVGNAGGGALSVDLWTALAANQTLYGVYMGTQFTKPSVSATIDEMLRDIAKGTLKVHIDRIFPLSEAGAAHQHAETGSPFGRVVMHP</sequence>
<reference evidence="4 5" key="1">
    <citation type="submission" date="2024-02" db="EMBL/GenBank/DDBJ databases">
        <title>Complete genome sequence of Pelagibacterium nitratireducens ZH15.</title>
        <authorList>
            <person name="Zhao L.H."/>
        </authorList>
    </citation>
    <scope>NUCLEOTIDE SEQUENCE [LARGE SCALE GENOMIC DNA]</scope>
    <source>
        <strain evidence="4 5">ZH15</strain>
    </source>
</reference>
<gene>
    <name evidence="4" type="ORF">V6617_03320</name>
</gene>
<evidence type="ECO:0000259" key="3">
    <source>
        <dbReference type="SMART" id="SM00829"/>
    </source>
</evidence>
<organism evidence="4 5">
    <name type="scientific">Pelagibacterium nitratireducens</name>
    <dbReference type="NCBI Taxonomy" id="1046114"/>
    <lineage>
        <taxon>Bacteria</taxon>
        <taxon>Pseudomonadati</taxon>
        <taxon>Pseudomonadota</taxon>
        <taxon>Alphaproteobacteria</taxon>
        <taxon>Hyphomicrobiales</taxon>
        <taxon>Devosiaceae</taxon>
        <taxon>Pelagibacterium</taxon>
    </lineage>
</organism>
<dbReference type="Pfam" id="PF08240">
    <property type="entry name" value="ADH_N"/>
    <property type="match status" value="1"/>
</dbReference>
<dbReference type="SMART" id="SM00829">
    <property type="entry name" value="PKS_ER"/>
    <property type="match status" value="1"/>
</dbReference>
<name>A0ABZ2I0W7_9HYPH</name>
<dbReference type="EMBL" id="CP146275">
    <property type="protein sequence ID" value="WWT33513.1"/>
    <property type="molecule type" value="Genomic_DNA"/>
</dbReference>
<feature type="domain" description="Enoyl reductase (ER)" evidence="3">
    <location>
        <begin position="10"/>
        <end position="317"/>
    </location>
</feature>
<evidence type="ECO:0000256" key="1">
    <source>
        <dbReference type="ARBA" id="ARBA00022857"/>
    </source>
</evidence>
<keyword evidence="1" id="KW-0521">NADP</keyword>
<keyword evidence="2" id="KW-0560">Oxidoreductase</keyword>
<evidence type="ECO:0000256" key="2">
    <source>
        <dbReference type="ARBA" id="ARBA00023002"/>
    </source>
</evidence>
<dbReference type="SUPFAM" id="SSF51735">
    <property type="entry name" value="NAD(P)-binding Rossmann-fold domains"/>
    <property type="match status" value="1"/>
</dbReference>
<proteinExistence type="predicted"/>
<evidence type="ECO:0000313" key="5">
    <source>
        <dbReference type="Proteomes" id="UP001369958"/>
    </source>
</evidence>
<dbReference type="RefSeq" id="WP_338609085.1">
    <property type="nucleotide sequence ID" value="NZ_CP146275.1"/>
</dbReference>
<dbReference type="PANTHER" id="PTHR48106">
    <property type="entry name" value="QUINONE OXIDOREDUCTASE PIG3-RELATED"/>
    <property type="match status" value="1"/>
</dbReference>
<dbReference type="Pfam" id="PF00107">
    <property type="entry name" value="ADH_zinc_N"/>
    <property type="match status" value="1"/>
</dbReference>
<dbReference type="InterPro" id="IPR036291">
    <property type="entry name" value="NAD(P)-bd_dom_sf"/>
</dbReference>
<dbReference type="InterPro" id="IPR011032">
    <property type="entry name" value="GroES-like_sf"/>
</dbReference>
<dbReference type="InterPro" id="IPR020843">
    <property type="entry name" value="ER"/>
</dbReference>
<dbReference type="Proteomes" id="UP001369958">
    <property type="component" value="Chromosome"/>
</dbReference>
<dbReference type="InterPro" id="IPR013149">
    <property type="entry name" value="ADH-like_C"/>
</dbReference>
<dbReference type="SUPFAM" id="SSF50129">
    <property type="entry name" value="GroES-like"/>
    <property type="match status" value="1"/>
</dbReference>
<dbReference type="Gene3D" id="3.40.50.720">
    <property type="entry name" value="NAD(P)-binding Rossmann-like Domain"/>
    <property type="match status" value="1"/>
</dbReference>
<evidence type="ECO:0000313" key="4">
    <source>
        <dbReference type="EMBL" id="WWT33513.1"/>
    </source>
</evidence>
<protein>
    <submittedName>
        <fullName evidence="4">Zinc-binding alcohol dehydrogenase family protein</fullName>
    </submittedName>
</protein>
<accession>A0ABZ2I0W7</accession>
<dbReference type="Gene3D" id="3.90.180.10">
    <property type="entry name" value="Medium-chain alcohol dehydrogenases, catalytic domain"/>
    <property type="match status" value="1"/>
</dbReference>
<dbReference type="InterPro" id="IPR013154">
    <property type="entry name" value="ADH-like_N"/>
</dbReference>